<keyword evidence="10" id="KW-1185">Reference proteome</keyword>
<evidence type="ECO:0000256" key="1">
    <source>
        <dbReference type="ARBA" id="ARBA00004442"/>
    </source>
</evidence>
<evidence type="ECO:0000256" key="8">
    <source>
        <dbReference type="SAM" id="SignalP"/>
    </source>
</evidence>
<keyword evidence="8" id="KW-0732">Signal</keyword>
<evidence type="ECO:0000256" key="2">
    <source>
        <dbReference type="ARBA" id="ARBA00007613"/>
    </source>
</evidence>
<comment type="subcellular location">
    <subcellularLocation>
        <location evidence="1">Cell outer membrane</location>
    </subcellularLocation>
</comment>
<organism evidence="9 10">
    <name type="scientific">Flavobacterium cheonanense</name>
    <dbReference type="NCBI Taxonomy" id="706183"/>
    <lineage>
        <taxon>Bacteria</taxon>
        <taxon>Pseudomonadati</taxon>
        <taxon>Bacteroidota</taxon>
        <taxon>Flavobacteriia</taxon>
        <taxon>Flavobacteriales</taxon>
        <taxon>Flavobacteriaceae</taxon>
        <taxon>Flavobacterium</taxon>
    </lineage>
</organism>
<keyword evidence="3" id="KW-0813">Transport</keyword>
<keyword evidence="4" id="KW-1134">Transmembrane beta strand</keyword>
<dbReference type="Proteomes" id="UP001500367">
    <property type="component" value="Unassembled WGS sequence"/>
</dbReference>
<evidence type="ECO:0000256" key="7">
    <source>
        <dbReference type="ARBA" id="ARBA00023237"/>
    </source>
</evidence>
<dbReference type="Pfam" id="PF02321">
    <property type="entry name" value="OEP"/>
    <property type="match status" value="2"/>
</dbReference>
<dbReference type="InterPro" id="IPR003423">
    <property type="entry name" value="OMP_efflux"/>
</dbReference>
<dbReference type="Gene3D" id="1.20.1600.10">
    <property type="entry name" value="Outer membrane efflux proteins (OEP)"/>
    <property type="match status" value="1"/>
</dbReference>
<feature type="chain" id="PRO_5046068737" evidence="8">
    <location>
        <begin position="21"/>
        <end position="434"/>
    </location>
</feature>
<evidence type="ECO:0000313" key="9">
    <source>
        <dbReference type="EMBL" id="GAA4073664.1"/>
    </source>
</evidence>
<evidence type="ECO:0000313" key="10">
    <source>
        <dbReference type="Proteomes" id="UP001500367"/>
    </source>
</evidence>
<dbReference type="InterPro" id="IPR051906">
    <property type="entry name" value="TolC-like"/>
</dbReference>
<reference evidence="10" key="1">
    <citation type="journal article" date="2019" name="Int. J. Syst. Evol. Microbiol.">
        <title>The Global Catalogue of Microorganisms (GCM) 10K type strain sequencing project: providing services to taxonomists for standard genome sequencing and annotation.</title>
        <authorList>
            <consortium name="The Broad Institute Genomics Platform"/>
            <consortium name="The Broad Institute Genome Sequencing Center for Infectious Disease"/>
            <person name="Wu L."/>
            <person name="Ma J."/>
        </authorList>
    </citation>
    <scope>NUCLEOTIDE SEQUENCE [LARGE SCALE GENOMIC DNA]</scope>
    <source>
        <strain evidence="10">JCM 17069</strain>
    </source>
</reference>
<keyword evidence="5" id="KW-0812">Transmembrane</keyword>
<evidence type="ECO:0000256" key="4">
    <source>
        <dbReference type="ARBA" id="ARBA00022452"/>
    </source>
</evidence>
<evidence type="ECO:0000256" key="3">
    <source>
        <dbReference type="ARBA" id="ARBA00022448"/>
    </source>
</evidence>
<dbReference type="EMBL" id="BAABCT010000004">
    <property type="protein sequence ID" value="GAA4073664.1"/>
    <property type="molecule type" value="Genomic_DNA"/>
</dbReference>
<feature type="signal peptide" evidence="8">
    <location>
        <begin position="1"/>
        <end position="20"/>
    </location>
</feature>
<accession>A0ABP7VSM7</accession>
<keyword evidence="7" id="KW-0998">Cell outer membrane</keyword>
<dbReference type="RefSeq" id="WP_344816478.1">
    <property type="nucleotide sequence ID" value="NZ_BAABCT010000004.1"/>
</dbReference>
<protein>
    <submittedName>
        <fullName evidence="9">TolC family protein</fullName>
    </submittedName>
</protein>
<keyword evidence="6" id="KW-0472">Membrane</keyword>
<dbReference type="PANTHER" id="PTHR30026:SF20">
    <property type="entry name" value="OUTER MEMBRANE PROTEIN TOLC"/>
    <property type="match status" value="1"/>
</dbReference>
<evidence type="ECO:0000256" key="5">
    <source>
        <dbReference type="ARBA" id="ARBA00022692"/>
    </source>
</evidence>
<gene>
    <name evidence="9" type="ORF">GCM10022389_19050</name>
</gene>
<sequence>MKIRFIYISILFLFSFQLQAQEILKLEDAVKIALENNYDIKIAKNNLKIDETNSTSGNAGMFPTLSATVANNNSILNTTQTQASGDKRTLDNAINMNLTYGVGLDWTIFDGMRMFARREQLKVLQKQGEAELKLAIITRISDVYATYFDLVQQQQQIKALDTAIVISNQRLTTAQNRYSIGKAAKLEVLNAQVDLNTDVSSRLKQLELYQNSKIRLNEILARDTKLDFKVEDKITIDASLKYDELKSLSEKQNPQLQAQLLEKNNAELQLKQVKAGRYPTVRINSGYNFTRSEASLGFVTQSSGRGFVYGINASVPIFDGFNQNRNEKVAKLQVENVENTINQQKIALESQLGMAYQSYLTNLELTKVEEKNSEIAKQNLDITLAKFKIGTITPIEYRTAQLNYVNALVRYSNAQFQTKLFEISLKELSGTLGF</sequence>
<proteinExistence type="inferred from homology"/>
<dbReference type="PANTHER" id="PTHR30026">
    <property type="entry name" value="OUTER MEMBRANE PROTEIN TOLC"/>
    <property type="match status" value="1"/>
</dbReference>
<comment type="similarity">
    <text evidence="2">Belongs to the outer membrane factor (OMF) (TC 1.B.17) family.</text>
</comment>
<name>A0ABP7VSM7_9FLAO</name>
<dbReference type="SUPFAM" id="SSF56954">
    <property type="entry name" value="Outer membrane efflux proteins (OEP)"/>
    <property type="match status" value="1"/>
</dbReference>
<evidence type="ECO:0000256" key="6">
    <source>
        <dbReference type="ARBA" id="ARBA00023136"/>
    </source>
</evidence>
<comment type="caution">
    <text evidence="9">The sequence shown here is derived from an EMBL/GenBank/DDBJ whole genome shotgun (WGS) entry which is preliminary data.</text>
</comment>